<dbReference type="Pfam" id="PF06445">
    <property type="entry name" value="GyrI-like"/>
    <property type="match status" value="1"/>
</dbReference>
<evidence type="ECO:0000256" key="1">
    <source>
        <dbReference type="ARBA" id="ARBA00023015"/>
    </source>
</evidence>
<name>A0A0F6W2B4_9BACT</name>
<evidence type="ECO:0000313" key="5">
    <source>
        <dbReference type="EMBL" id="AKF05700.1"/>
    </source>
</evidence>
<keyword evidence="2" id="KW-0238">DNA-binding</keyword>
<reference evidence="5 6" key="1">
    <citation type="submission" date="2015-03" db="EMBL/GenBank/DDBJ databases">
        <title>Genome assembly of Sandaracinus amylolyticus DSM 53668.</title>
        <authorList>
            <person name="Sharma G."/>
            <person name="Subramanian S."/>
        </authorList>
    </citation>
    <scope>NUCLEOTIDE SEQUENCE [LARGE SCALE GENOMIC DNA]</scope>
    <source>
        <strain evidence="5 6">DSM 53668</strain>
    </source>
</reference>
<dbReference type="KEGG" id="samy:DB32_002849"/>
<dbReference type="SUPFAM" id="SSF46689">
    <property type="entry name" value="Homeodomain-like"/>
    <property type="match status" value="2"/>
</dbReference>
<sequence>MARRMARHASTEIDYRARIARAQRAIEARLDAPPVPAELAELAGFSLHHFHRVFRGVVGESVEEHARRLRLERAARRLRASELPVVQIALEAGYGSHEAFTRAFRDLFGMPPSRYRGESSLRAVGSIQERAVELRDIAPFDVVVRRHVGSCSMLDEAFGHVFAWAGARGVVPGAARVVGLYHDDPEVTARDRLRSDVGIETSLAPGPASGLERRTIPGGRYAVALHVGPYHTIGSTYLALLGRWAPTTRAELAPEPVIEHYLTPQDTPPDQHRTEVWIRLRS</sequence>
<dbReference type="InterPro" id="IPR018060">
    <property type="entry name" value="HTH_AraC"/>
</dbReference>
<dbReference type="SUPFAM" id="SSF55136">
    <property type="entry name" value="Probable bacterial effector-binding domain"/>
    <property type="match status" value="1"/>
</dbReference>
<keyword evidence="1" id="KW-0805">Transcription regulation</keyword>
<gene>
    <name evidence="5" type="ORF">DB32_002849</name>
</gene>
<evidence type="ECO:0000256" key="2">
    <source>
        <dbReference type="ARBA" id="ARBA00023125"/>
    </source>
</evidence>
<dbReference type="InterPro" id="IPR011256">
    <property type="entry name" value="Reg_factor_effector_dom_sf"/>
</dbReference>
<dbReference type="PRINTS" id="PR00032">
    <property type="entry name" value="HTHARAC"/>
</dbReference>
<dbReference type="AlphaFoldDB" id="A0A0F6W2B4"/>
<dbReference type="Gene3D" id="3.20.80.10">
    <property type="entry name" value="Regulatory factor, effector binding domain"/>
    <property type="match status" value="1"/>
</dbReference>
<dbReference type="PROSITE" id="PS00041">
    <property type="entry name" value="HTH_ARAC_FAMILY_1"/>
    <property type="match status" value="1"/>
</dbReference>
<feature type="domain" description="HTH araC/xylS-type" evidence="4">
    <location>
        <begin position="20"/>
        <end position="118"/>
    </location>
</feature>
<dbReference type="GO" id="GO:0043565">
    <property type="term" value="F:sequence-specific DNA binding"/>
    <property type="evidence" value="ECO:0007669"/>
    <property type="project" value="InterPro"/>
</dbReference>
<dbReference type="InterPro" id="IPR009057">
    <property type="entry name" value="Homeodomain-like_sf"/>
</dbReference>
<accession>A0A0F6W2B4</accession>
<evidence type="ECO:0000313" key="6">
    <source>
        <dbReference type="Proteomes" id="UP000034883"/>
    </source>
</evidence>
<dbReference type="Gene3D" id="1.10.10.60">
    <property type="entry name" value="Homeodomain-like"/>
    <property type="match status" value="2"/>
</dbReference>
<dbReference type="InterPro" id="IPR010499">
    <property type="entry name" value="AraC_E-bd"/>
</dbReference>
<proteinExistence type="predicted"/>
<dbReference type="SMART" id="SM00871">
    <property type="entry name" value="AraC_E_bind"/>
    <property type="match status" value="1"/>
</dbReference>
<dbReference type="STRING" id="927083.DB32_002849"/>
<dbReference type="InterPro" id="IPR029442">
    <property type="entry name" value="GyrI-like"/>
</dbReference>
<dbReference type="EMBL" id="CP011125">
    <property type="protein sequence ID" value="AKF05700.1"/>
    <property type="molecule type" value="Genomic_DNA"/>
</dbReference>
<evidence type="ECO:0000256" key="3">
    <source>
        <dbReference type="ARBA" id="ARBA00023163"/>
    </source>
</evidence>
<dbReference type="GO" id="GO:0003700">
    <property type="term" value="F:DNA-binding transcription factor activity"/>
    <property type="evidence" value="ECO:0007669"/>
    <property type="project" value="InterPro"/>
</dbReference>
<dbReference type="Proteomes" id="UP000034883">
    <property type="component" value="Chromosome"/>
</dbReference>
<dbReference type="PANTHER" id="PTHR40055:SF1">
    <property type="entry name" value="TRANSCRIPTIONAL REGULATOR YGIV-RELATED"/>
    <property type="match status" value="1"/>
</dbReference>
<dbReference type="SMART" id="SM00342">
    <property type="entry name" value="HTH_ARAC"/>
    <property type="match status" value="1"/>
</dbReference>
<evidence type="ECO:0000259" key="4">
    <source>
        <dbReference type="PROSITE" id="PS01124"/>
    </source>
</evidence>
<dbReference type="PROSITE" id="PS01124">
    <property type="entry name" value="HTH_ARAC_FAMILY_2"/>
    <property type="match status" value="1"/>
</dbReference>
<organism evidence="5 6">
    <name type="scientific">Sandaracinus amylolyticus</name>
    <dbReference type="NCBI Taxonomy" id="927083"/>
    <lineage>
        <taxon>Bacteria</taxon>
        <taxon>Pseudomonadati</taxon>
        <taxon>Myxococcota</taxon>
        <taxon>Polyangia</taxon>
        <taxon>Polyangiales</taxon>
        <taxon>Sandaracinaceae</taxon>
        <taxon>Sandaracinus</taxon>
    </lineage>
</organism>
<dbReference type="InterPro" id="IPR020449">
    <property type="entry name" value="Tscrpt_reg_AraC-type_HTH"/>
</dbReference>
<dbReference type="Pfam" id="PF12833">
    <property type="entry name" value="HTH_18"/>
    <property type="match status" value="1"/>
</dbReference>
<protein>
    <submittedName>
        <fullName evidence="5">Transcriptional regulator, AraC family protein</fullName>
    </submittedName>
</protein>
<dbReference type="InterPro" id="IPR050908">
    <property type="entry name" value="SmbC-like"/>
</dbReference>
<dbReference type="PANTHER" id="PTHR40055">
    <property type="entry name" value="TRANSCRIPTIONAL REGULATOR YGIV-RELATED"/>
    <property type="match status" value="1"/>
</dbReference>
<dbReference type="InterPro" id="IPR018062">
    <property type="entry name" value="HTH_AraC-typ_CS"/>
</dbReference>
<keyword evidence="6" id="KW-1185">Reference proteome</keyword>
<keyword evidence="3" id="KW-0804">Transcription</keyword>